<dbReference type="Proteomes" id="UP000515180">
    <property type="component" value="Unplaced"/>
</dbReference>
<feature type="transmembrane region" description="Helical" evidence="1">
    <location>
        <begin position="124"/>
        <end position="142"/>
    </location>
</feature>
<dbReference type="GeneID" id="112212915"/>
<organism evidence="2 3">
    <name type="scientific">Bombus impatiens</name>
    <name type="common">Bumblebee</name>
    <dbReference type="NCBI Taxonomy" id="132113"/>
    <lineage>
        <taxon>Eukaryota</taxon>
        <taxon>Metazoa</taxon>
        <taxon>Ecdysozoa</taxon>
        <taxon>Arthropoda</taxon>
        <taxon>Hexapoda</taxon>
        <taxon>Insecta</taxon>
        <taxon>Pterygota</taxon>
        <taxon>Neoptera</taxon>
        <taxon>Endopterygota</taxon>
        <taxon>Hymenoptera</taxon>
        <taxon>Apocrita</taxon>
        <taxon>Aculeata</taxon>
        <taxon>Apoidea</taxon>
        <taxon>Anthophila</taxon>
        <taxon>Apidae</taxon>
        <taxon>Bombus</taxon>
        <taxon>Pyrobombus</taxon>
    </lineage>
</organism>
<reference evidence="3" key="1">
    <citation type="submission" date="2025-08" db="UniProtKB">
        <authorList>
            <consortium name="RefSeq"/>
        </authorList>
    </citation>
    <scope>IDENTIFICATION</scope>
</reference>
<dbReference type="OrthoDB" id="10327038at2759"/>
<sequence>MKDIFVRTNYNVSHVLFQFFVTSAFSCASERTQRCFETKHVYRSFLCLLFPKRDQVGLQKLRIFFHDGIAWLLLDGGLHDDFPWAITASMTTFLASYRESHAFLFLRSLNHVVGRKVRIDTGDWLYYVEFFASIVTAGIYYTCE</sequence>
<keyword evidence="1" id="KW-0472">Membrane</keyword>
<proteinExistence type="predicted"/>
<evidence type="ECO:0000313" key="3">
    <source>
        <dbReference type="RefSeq" id="XP_033176841.1"/>
    </source>
</evidence>
<protein>
    <submittedName>
        <fullName evidence="3">Uncharacterized protein LOC112212915</fullName>
    </submittedName>
</protein>
<keyword evidence="2" id="KW-1185">Reference proteome</keyword>
<dbReference type="RefSeq" id="XP_033176841.1">
    <property type="nucleotide sequence ID" value="XM_033320950.1"/>
</dbReference>
<dbReference type="AlphaFoldDB" id="A0A6P8LTU5"/>
<keyword evidence="1" id="KW-0812">Transmembrane</keyword>
<evidence type="ECO:0000256" key="1">
    <source>
        <dbReference type="SAM" id="Phobius"/>
    </source>
</evidence>
<accession>A0A6P8LTU5</accession>
<keyword evidence="1" id="KW-1133">Transmembrane helix</keyword>
<gene>
    <name evidence="3" type="primary">LOC112212915</name>
</gene>
<dbReference type="PROSITE" id="PS51257">
    <property type="entry name" value="PROKAR_LIPOPROTEIN"/>
    <property type="match status" value="1"/>
</dbReference>
<name>A0A6P8LTU5_BOMIM</name>
<evidence type="ECO:0000313" key="2">
    <source>
        <dbReference type="Proteomes" id="UP000515180"/>
    </source>
</evidence>